<feature type="region of interest" description="Disordered" evidence="1">
    <location>
        <begin position="61"/>
        <end position="84"/>
    </location>
</feature>
<evidence type="ECO:0000313" key="4">
    <source>
        <dbReference type="Proteomes" id="UP000527355"/>
    </source>
</evidence>
<keyword evidence="4" id="KW-1185">Reference proteome</keyword>
<accession>A0A7J7UPX3</accession>
<dbReference type="AlphaFoldDB" id="A0A7J7UPX3"/>
<comment type="caution">
    <text evidence="3">The sequence shown here is derived from an EMBL/GenBank/DDBJ whole genome shotgun (WGS) entry which is preliminary data.</text>
</comment>
<proteinExistence type="predicted"/>
<gene>
    <name evidence="3" type="ORF">mMyoMyo1_008699</name>
</gene>
<dbReference type="Proteomes" id="UP000527355">
    <property type="component" value="Unassembled WGS sequence"/>
</dbReference>
<keyword evidence="2" id="KW-0732">Signal</keyword>
<evidence type="ECO:0000256" key="2">
    <source>
        <dbReference type="SAM" id="SignalP"/>
    </source>
</evidence>
<feature type="region of interest" description="Disordered" evidence="1">
    <location>
        <begin position="167"/>
        <end position="190"/>
    </location>
</feature>
<reference evidence="3 4" key="1">
    <citation type="journal article" date="2020" name="Nature">
        <title>Six reference-quality genomes reveal evolution of bat adaptations.</title>
        <authorList>
            <person name="Jebb D."/>
            <person name="Huang Z."/>
            <person name="Pippel M."/>
            <person name="Hughes G.M."/>
            <person name="Lavrichenko K."/>
            <person name="Devanna P."/>
            <person name="Winkler S."/>
            <person name="Jermiin L.S."/>
            <person name="Skirmuntt E.C."/>
            <person name="Katzourakis A."/>
            <person name="Burkitt-Gray L."/>
            <person name="Ray D.A."/>
            <person name="Sullivan K.A.M."/>
            <person name="Roscito J.G."/>
            <person name="Kirilenko B.M."/>
            <person name="Davalos L.M."/>
            <person name="Corthals A.P."/>
            <person name="Power M.L."/>
            <person name="Jones G."/>
            <person name="Ransome R.D."/>
            <person name="Dechmann D.K.N."/>
            <person name="Locatelli A.G."/>
            <person name="Puechmaille S.J."/>
            <person name="Fedrigo O."/>
            <person name="Jarvis E.D."/>
            <person name="Hiller M."/>
            <person name="Vernes S.C."/>
            <person name="Myers E.W."/>
            <person name="Teeling E.C."/>
        </authorList>
    </citation>
    <scope>NUCLEOTIDE SEQUENCE [LARGE SCALE GENOMIC DNA]</scope>
    <source>
        <strain evidence="3">MMyoMyo1</strain>
        <tissue evidence="3">Flight muscle</tissue>
    </source>
</reference>
<protein>
    <submittedName>
        <fullName evidence="3">Uncharacterized protein</fullName>
    </submittedName>
</protein>
<feature type="compositionally biased region" description="Basic and acidic residues" evidence="1">
    <location>
        <begin position="61"/>
        <end position="74"/>
    </location>
</feature>
<organism evidence="3 4">
    <name type="scientific">Myotis myotis</name>
    <name type="common">Greater mouse-eared bat</name>
    <name type="synonym">Vespertilio myotis</name>
    <dbReference type="NCBI Taxonomy" id="51298"/>
    <lineage>
        <taxon>Eukaryota</taxon>
        <taxon>Metazoa</taxon>
        <taxon>Chordata</taxon>
        <taxon>Craniata</taxon>
        <taxon>Vertebrata</taxon>
        <taxon>Euteleostomi</taxon>
        <taxon>Mammalia</taxon>
        <taxon>Eutheria</taxon>
        <taxon>Laurasiatheria</taxon>
        <taxon>Chiroptera</taxon>
        <taxon>Yangochiroptera</taxon>
        <taxon>Vespertilionidae</taxon>
        <taxon>Myotis</taxon>
    </lineage>
</organism>
<feature type="compositionally biased region" description="Basic and acidic residues" evidence="1">
    <location>
        <begin position="170"/>
        <end position="179"/>
    </location>
</feature>
<dbReference type="EMBL" id="JABWUV010000012">
    <property type="protein sequence ID" value="KAF6314925.1"/>
    <property type="molecule type" value="Genomic_DNA"/>
</dbReference>
<sequence length="265" mass="29014">MNASIFLTLLSLGIALVAPKVDHSVDDQSNLLEATAEEVSDLVEDLLDVINDALVEESPKVLDTHSQKQHEEQQSNRTASHHSGDISLLIKPPKKIPGKPLCVGNMNVSIVLTLLFLGIASPFPKVDHSLDALSNLFEATAEEVSDLAEDLLDVINDALVEDSPNVLDTHSQEQREEQQSNRIASHHSGDISRLIKPSKKVFGKIKGTSRRGLLGKNFKGAGKKTVGAFKKTVPILKKFGKRIAEEIVDSDYADETMKNPRQKML</sequence>
<name>A0A7J7UPX3_MYOMY</name>
<feature type="chain" id="PRO_5029647160" evidence="2">
    <location>
        <begin position="20"/>
        <end position="265"/>
    </location>
</feature>
<feature type="signal peptide" evidence="2">
    <location>
        <begin position="1"/>
        <end position="19"/>
    </location>
</feature>
<evidence type="ECO:0000313" key="3">
    <source>
        <dbReference type="EMBL" id="KAF6314925.1"/>
    </source>
</evidence>
<evidence type="ECO:0000256" key="1">
    <source>
        <dbReference type="SAM" id="MobiDB-lite"/>
    </source>
</evidence>